<evidence type="ECO:0000313" key="3">
    <source>
        <dbReference type="EMBL" id="GCB25408.1"/>
    </source>
</evidence>
<keyword evidence="1" id="KW-1133">Transmembrane helix</keyword>
<dbReference type="InterPro" id="IPR006598">
    <property type="entry name" value="CAP10"/>
</dbReference>
<dbReference type="SMART" id="SM00672">
    <property type="entry name" value="CAP10"/>
    <property type="match status" value="1"/>
</dbReference>
<sequence length="474" mass="54180">MGQRMKFSAFHIVTLALAAVLGISIWSLWLGVNSDRDNIHPLLNQLIPAGHCACHTAAIFECDSCLRCPAQLPFHDTVSSSSAPPTRTFFDPLEYSYNETQCTTLFPGLFEDPIRAQSFWTARHGIKRIDIDNIKMVDGMARVAIYQGRLYVLRALAKGEDHRRKILGILASIHRSLVSAPQLAVMLNTEIIFSVEDKLEDVAGPDHPLWVLARKATEESVWLMPDFGFWSWGHIDTQIGPYDEVVKHVEEHELPWDEKENKLVWRGKLSFAPKLRRALLEIARNYAWGDVKEVEWKNKANYLSMDKHCDYRFIAHVEGRSYSASLKYRQACRSVVVIHKLQYIQHHHYLLVSSGPQQNFVQVERDWTDLPHKIQELLDNPIKARMIADNNVDVFRERYLTPAADACYWRALLQGWTTASPQITETMSDPTNVSNKGIRTLYFITSLNVDRVGPQADLGMAKKQRRDEELDGGS</sequence>
<keyword evidence="1" id="KW-0812">Transmembrane</keyword>
<reference evidence="3 4" key="1">
    <citation type="submission" date="2016-09" db="EMBL/GenBank/DDBJ databases">
        <title>Aspergillus awamori IFM 58123T.</title>
        <authorList>
            <person name="Kusuya Y."/>
            <person name="Shimizu M."/>
            <person name="Takahashi H."/>
            <person name="Yaguchi T."/>
        </authorList>
    </citation>
    <scope>NUCLEOTIDE SEQUENCE [LARGE SCALE GENOMIC DNA]</scope>
    <source>
        <strain evidence="3 4">IFM 58123</strain>
    </source>
</reference>
<dbReference type="PANTHER" id="PTHR12203">
    <property type="entry name" value="KDEL LYS-ASP-GLU-LEU CONTAINING - RELATED"/>
    <property type="match status" value="1"/>
</dbReference>
<protein>
    <submittedName>
        <fullName evidence="3">O-glucosyltransferase rumi</fullName>
    </submittedName>
</protein>
<evidence type="ECO:0000313" key="4">
    <source>
        <dbReference type="Proteomes" id="UP000286921"/>
    </source>
</evidence>
<accession>A0A401L1L1</accession>
<keyword evidence="4" id="KW-1185">Reference proteome</keyword>
<proteinExistence type="predicted"/>
<organism evidence="3 4">
    <name type="scientific">Aspergillus awamori</name>
    <name type="common">Black koji mold</name>
    <dbReference type="NCBI Taxonomy" id="105351"/>
    <lineage>
        <taxon>Eukaryota</taxon>
        <taxon>Fungi</taxon>
        <taxon>Dikarya</taxon>
        <taxon>Ascomycota</taxon>
        <taxon>Pezizomycotina</taxon>
        <taxon>Eurotiomycetes</taxon>
        <taxon>Eurotiomycetidae</taxon>
        <taxon>Eurotiales</taxon>
        <taxon>Aspergillaceae</taxon>
        <taxon>Aspergillus</taxon>
    </lineage>
</organism>
<comment type="caution">
    <text evidence="3">The sequence shown here is derived from an EMBL/GenBank/DDBJ whole genome shotgun (WGS) entry which is preliminary data.</text>
</comment>
<feature type="transmembrane region" description="Helical" evidence="1">
    <location>
        <begin position="12"/>
        <end position="32"/>
    </location>
</feature>
<evidence type="ECO:0000259" key="2">
    <source>
        <dbReference type="SMART" id="SM00672"/>
    </source>
</evidence>
<feature type="domain" description="Glycosyl transferase CAP10" evidence="2">
    <location>
        <begin position="190"/>
        <end position="416"/>
    </location>
</feature>
<dbReference type="GO" id="GO:0016740">
    <property type="term" value="F:transferase activity"/>
    <property type="evidence" value="ECO:0007669"/>
    <property type="project" value="UniProtKB-KW"/>
</dbReference>
<name>A0A401L1L1_ASPAW</name>
<dbReference type="Pfam" id="PF05686">
    <property type="entry name" value="Glyco_transf_90"/>
    <property type="match status" value="1"/>
</dbReference>
<keyword evidence="1" id="KW-0472">Membrane</keyword>
<dbReference type="AlphaFoldDB" id="A0A401L1L1"/>
<dbReference type="Proteomes" id="UP000286921">
    <property type="component" value="Unassembled WGS sequence"/>
</dbReference>
<dbReference type="InterPro" id="IPR051091">
    <property type="entry name" value="O-Glucosyltr/Glycosyltrsf_90"/>
</dbReference>
<dbReference type="PANTHER" id="PTHR12203:SF107">
    <property type="entry name" value="GLYCOSYL TRANSFERASE CAP10 DOMAIN-CONTAINING PROTEIN"/>
    <property type="match status" value="1"/>
</dbReference>
<gene>
    <name evidence="3" type="ORF">AAWM_08293</name>
</gene>
<keyword evidence="3" id="KW-0808">Transferase</keyword>
<evidence type="ECO:0000256" key="1">
    <source>
        <dbReference type="SAM" id="Phobius"/>
    </source>
</evidence>
<dbReference type="EMBL" id="BDHI01000021">
    <property type="protein sequence ID" value="GCB25408.1"/>
    <property type="molecule type" value="Genomic_DNA"/>
</dbReference>